<dbReference type="SFLD" id="SFLDS00029">
    <property type="entry name" value="Radical_SAM"/>
    <property type="match status" value="1"/>
</dbReference>
<dbReference type="CDD" id="cd01335">
    <property type="entry name" value="Radical_SAM"/>
    <property type="match status" value="1"/>
</dbReference>
<evidence type="ECO:0000256" key="15">
    <source>
        <dbReference type="ARBA" id="ARBA00070199"/>
    </source>
</evidence>
<dbReference type="InterPro" id="IPR002684">
    <property type="entry name" value="Biotin_synth/BioAB"/>
</dbReference>
<dbReference type="NCBIfam" id="TIGR00433">
    <property type="entry name" value="bioB"/>
    <property type="match status" value="1"/>
</dbReference>
<feature type="binding site" evidence="16 17">
    <location>
        <position position="147"/>
    </location>
    <ligand>
        <name>[2Fe-2S] cluster</name>
        <dbReference type="ChEBI" id="CHEBI:190135"/>
    </ligand>
</feature>
<dbReference type="InterPro" id="IPR007197">
    <property type="entry name" value="rSAM"/>
</dbReference>
<evidence type="ECO:0000256" key="4">
    <source>
        <dbReference type="ARBA" id="ARBA00012236"/>
    </source>
</evidence>
<organism evidence="19 20">
    <name type="scientific">Salibacterium salarium</name>
    <dbReference type="NCBI Taxonomy" id="284579"/>
    <lineage>
        <taxon>Bacteria</taxon>
        <taxon>Bacillati</taxon>
        <taxon>Bacillota</taxon>
        <taxon>Bacilli</taxon>
        <taxon>Bacillales</taxon>
        <taxon>Bacillaceae</taxon>
    </lineage>
</organism>
<evidence type="ECO:0000256" key="2">
    <source>
        <dbReference type="ARBA" id="ARBA00010765"/>
    </source>
</evidence>
<keyword evidence="11 16" id="KW-0408">Iron</keyword>
<feature type="binding site" evidence="16 17">
    <location>
        <position position="115"/>
    </location>
    <ligand>
        <name>[2Fe-2S] cluster</name>
        <dbReference type="ChEBI" id="CHEBI:190135"/>
    </ligand>
</feature>
<comment type="pathway">
    <text evidence="1 16">Cofactor biosynthesis; biotin biosynthesis; biotin from 7,8-diaminononanoate: step 2/2.</text>
</comment>
<feature type="binding site" evidence="16 17">
    <location>
        <position position="277"/>
    </location>
    <ligand>
        <name>[2Fe-2S] cluster</name>
        <dbReference type="ChEBI" id="CHEBI:190135"/>
    </ligand>
</feature>
<evidence type="ECO:0000256" key="6">
    <source>
        <dbReference type="ARBA" id="ARBA00022679"/>
    </source>
</evidence>
<dbReference type="GO" id="GO:0009102">
    <property type="term" value="P:biotin biosynthetic process"/>
    <property type="evidence" value="ECO:0007669"/>
    <property type="project" value="UniProtKB-UniRule"/>
</dbReference>
<dbReference type="GO" id="GO:0005506">
    <property type="term" value="F:iron ion binding"/>
    <property type="evidence" value="ECO:0007669"/>
    <property type="project" value="UniProtKB-UniRule"/>
</dbReference>
<dbReference type="PANTHER" id="PTHR22976">
    <property type="entry name" value="BIOTIN SYNTHASE"/>
    <property type="match status" value="1"/>
</dbReference>
<accession>A0A428MTZ8</accession>
<dbReference type="PIRSF" id="PIRSF001619">
    <property type="entry name" value="Biotin_synth"/>
    <property type="match status" value="1"/>
</dbReference>
<gene>
    <name evidence="16 19" type="primary">bioB</name>
    <name evidence="19" type="ORF">D7Z54_30350</name>
</gene>
<comment type="subunit">
    <text evidence="3 16">Homodimer.</text>
</comment>
<dbReference type="SFLD" id="SFLDG01278">
    <property type="entry name" value="biotin_synthase_like"/>
    <property type="match status" value="1"/>
</dbReference>
<comment type="cofactor">
    <cofactor evidence="16">
        <name>[2Fe-2S] cluster</name>
        <dbReference type="ChEBI" id="CHEBI:190135"/>
    </cofactor>
    <text evidence="16">Binds 1 [2Fe-2S] cluster. The cluster is coordinated with 3 cysteines and 1 arginine.</text>
</comment>
<dbReference type="SMART" id="SM00729">
    <property type="entry name" value="Elp3"/>
    <property type="match status" value="1"/>
</dbReference>
<sequence length="336" mass="36916">MKGMEKRSNWSILANDILKGRSVTKEEALKVLRASDSEILAVLTAAYTLRYHYYNNVVKLNMIVNAKSGLCPENCGYCAQSSIADTEVDKYPLWDKESLIRGAEEAVQRKAGTYCIVASGRGPTNKEIDQVTEAVKDIKAAMPLTICACLGILKEGQAERLKKAGVDRYNHNLNTHVDHHDAITTTHTYADRETTIDSAKQAEMSPCSGVIAGMGETEEQLIETFFALKEWDADSVPINLLHPVKGTPLENRETVGPLTSLKIIAAARFILPDKEIRVAGGREVNLRSLQPLALYAANSIFIGDYLTTGGQQVMADQQMIEDMGFSVDEPYGTKTT</sequence>
<dbReference type="InterPro" id="IPR010722">
    <property type="entry name" value="BATS_dom"/>
</dbReference>
<dbReference type="HAMAP" id="MF_01694">
    <property type="entry name" value="BioB"/>
    <property type="match status" value="1"/>
</dbReference>
<evidence type="ECO:0000256" key="10">
    <source>
        <dbReference type="ARBA" id="ARBA00022756"/>
    </source>
</evidence>
<evidence type="ECO:0000256" key="13">
    <source>
        <dbReference type="ARBA" id="ARBA00051157"/>
    </source>
</evidence>
<evidence type="ECO:0000313" key="19">
    <source>
        <dbReference type="EMBL" id="RSL29597.1"/>
    </source>
</evidence>
<proteinExistence type="inferred from homology"/>
<dbReference type="InterPro" id="IPR013785">
    <property type="entry name" value="Aldolase_TIM"/>
</dbReference>
<dbReference type="AlphaFoldDB" id="A0A428MTZ8"/>
<dbReference type="InterPro" id="IPR006638">
    <property type="entry name" value="Elp3/MiaA/NifB-like_rSAM"/>
</dbReference>
<evidence type="ECO:0000256" key="17">
    <source>
        <dbReference type="PIRSR" id="PIRSR001619-1"/>
    </source>
</evidence>
<evidence type="ECO:0000256" key="9">
    <source>
        <dbReference type="ARBA" id="ARBA00022723"/>
    </source>
</evidence>
<evidence type="ECO:0000256" key="3">
    <source>
        <dbReference type="ARBA" id="ARBA00011738"/>
    </source>
</evidence>
<keyword evidence="7 16" id="KW-0949">S-adenosyl-L-methionine</keyword>
<dbReference type="FunFam" id="3.20.20.70:FF:000026">
    <property type="entry name" value="Biotin synthase"/>
    <property type="match status" value="1"/>
</dbReference>
<comment type="caution">
    <text evidence="19">The sequence shown here is derived from an EMBL/GenBank/DDBJ whole genome shotgun (WGS) entry which is preliminary data.</text>
</comment>
<dbReference type="InterPro" id="IPR024177">
    <property type="entry name" value="Biotin_synthase"/>
</dbReference>
<evidence type="ECO:0000256" key="8">
    <source>
        <dbReference type="ARBA" id="ARBA00022714"/>
    </source>
</evidence>
<comment type="cofactor">
    <cofactor evidence="17">
        <name>[2Fe-2S] cluster</name>
        <dbReference type="ChEBI" id="CHEBI:190135"/>
    </cofactor>
    <text evidence="17">Binds 1 [2Fe-2S] cluster. The cluster is coordinated with 3 cysteines and 1 arginine.</text>
</comment>
<evidence type="ECO:0000259" key="18">
    <source>
        <dbReference type="PROSITE" id="PS51918"/>
    </source>
</evidence>
<comment type="catalytic activity">
    <reaction evidence="13 16">
        <text>(4R,5S)-dethiobiotin + (sulfur carrier)-SH + 2 reduced [2Fe-2S]-[ferredoxin] + 2 S-adenosyl-L-methionine = (sulfur carrier)-H + biotin + 2 5'-deoxyadenosine + 2 L-methionine + 2 oxidized [2Fe-2S]-[ferredoxin]</text>
        <dbReference type="Rhea" id="RHEA:22060"/>
        <dbReference type="Rhea" id="RHEA-COMP:10000"/>
        <dbReference type="Rhea" id="RHEA-COMP:10001"/>
        <dbReference type="Rhea" id="RHEA-COMP:14737"/>
        <dbReference type="Rhea" id="RHEA-COMP:14739"/>
        <dbReference type="ChEBI" id="CHEBI:17319"/>
        <dbReference type="ChEBI" id="CHEBI:29917"/>
        <dbReference type="ChEBI" id="CHEBI:33737"/>
        <dbReference type="ChEBI" id="CHEBI:33738"/>
        <dbReference type="ChEBI" id="CHEBI:57586"/>
        <dbReference type="ChEBI" id="CHEBI:57844"/>
        <dbReference type="ChEBI" id="CHEBI:59789"/>
        <dbReference type="ChEBI" id="CHEBI:64428"/>
        <dbReference type="ChEBI" id="CHEBI:149473"/>
        <dbReference type="EC" id="2.8.1.6"/>
    </reaction>
</comment>
<dbReference type="InterPro" id="IPR058240">
    <property type="entry name" value="rSAM_sf"/>
</dbReference>
<feature type="binding site" evidence="16 17">
    <location>
        <position position="71"/>
    </location>
    <ligand>
        <name>[4Fe-4S] cluster</name>
        <dbReference type="ChEBI" id="CHEBI:49883"/>
        <note>4Fe-4S-S-AdoMet</note>
    </ligand>
</feature>
<feature type="binding site" evidence="16 17">
    <location>
        <position position="78"/>
    </location>
    <ligand>
        <name>[4Fe-4S] cluster</name>
        <dbReference type="ChEBI" id="CHEBI:49883"/>
        <note>4Fe-4S-S-AdoMet</note>
    </ligand>
</feature>
<evidence type="ECO:0000256" key="14">
    <source>
        <dbReference type="ARBA" id="ARBA00057568"/>
    </source>
</evidence>
<feature type="binding site" evidence="16 17">
    <location>
        <position position="207"/>
    </location>
    <ligand>
        <name>[2Fe-2S] cluster</name>
        <dbReference type="ChEBI" id="CHEBI:190135"/>
    </ligand>
</feature>
<evidence type="ECO:0000256" key="5">
    <source>
        <dbReference type="ARBA" id="ARBA00022485"/>
    </source>
</evidence>
<keyword evidence="10 16" id="KW-0093">Biotin biosynthesis</keyword>
<keyword evidence="20" id="KW-1185">Reference proteome</keyword>
<dbReference type="Pfam" id="PF06968">
    <property type="entry name" value="BATS"/>
    <property type="match status" value="1"/>
</dbReference>
<feature type="domain" description="Radical SAM core" evidence="18">
    <location>
        <begin position="52"/>
        <end position="282"/>
    </location>
</feature>
<dbReference type="EMBL" id="RBVX01000059">
    <property type="protein sequence ID" value="RSL29597.1"/>
    <property type="molecule type" value="Genomic_DNA"/>
</dbReference>
<dbReference type="SFLD" id="SFLDG01060">
    <property type="entry name" value="BATS_domain_containing"/>
    <property type="match status" value="1"/>
</dbReference>
<comment type="similarity">
    <text evidence="2 16">Belongs to the radical SAM superfamily. Biotin synthase family.</text>
</comment>
<keyword evidence="6 16" id="KW-0808">Transferase</keyword>
<dbReference type="Proteomes" id="UP000275076">
    <property type="component" value="Unassembled WGS sequence"/>
</dbReference>
<dbReference type="PROSITE" id="PS51918">
    <property type="entry name" value="RADICAL_SAM"/>
    <property type="match status" value="1"/>
</dbReference>
<protein>
    <recommendedName>
        <fullName evidence="15 16">Biotin synthase</fullName>
        <ecNumber evidence="4 16">2.8.1.6</ecNumber>
    </recommendedName>
</protein>
<dbReference type="GO" id="GO:0004076">
    <property type="term" value="F:biotin synthase activity"/>
    <property type="evidence" value="ECO:0007669"/>
    <property type="project" value="UniProtKB-UniRule"/>
</dbReference>
<dbReference type="Pfam" id="PF04055">
    <property type="entry name" value="Radical_SAM"/>
    <property type="match status" value="1"/>
</dbReference>
<evidence type="ECO:0000313" key="20">
    <source>
        <dbReference type="Proteomes" id="UP000275076"/>
    </source>
</evidence>
<evidence type="ECO:0000256" key="7">
    <source>
        <dbReference type="ARBA" id="ARBA00022691"/>
    </source>
</evidence>
<dbReference type="GO" id="GO:0051537">
    <property type="term" value="F:2 iron, 2 sulfur cluster binding"/>
    <property type="evidence" value="ECO:0007669"/>
    <property type="project" value="UniProtKB-KW"/>
</dbReference>
<evidence type="ECO:0000256" key="1">
    <source>
        <dbReference type="ARBA" id="ARBA00004942"/>
    </source>
</evidence>
<keyword evidence="5 16" id="KW-0004">4Fe-4S</keyword>
<reference evidence="19 20" key="1">
    <citation type="submission" date="2018-10" db="EMBL/GenBank/DDBJ databases">
        <title>Draft genome sequence of Bacillus salarius IM0101, isolated from a hypersaline soil in Inner Mongolia, China.</title>
        <authorList>
            <person name="Yamprayoonswat W."/>
            <person name="Boonvisut S."/>
            <person name="Jumpathong W."/>
            <person name="Sittihan S."/>
            <person name="Ruangsuj P."/>
            <person name="Wanthongcharoen S."/>
            <person name="Thongpramul N."/>
            <person name="Pimmason S."/>
            <person name="Yu B."/>
            <person name="Yasawong M."/>
        </authorList>
    </citation>
    <scope>NUCLEOTIDE SEQUENCE [LARGE SCALE GENOMIC DNA]</scope>
    <source>
        <strain evidence="19 20">IM0101</strain>
    </source>
</reference>
<evidence type="ECO:0000256" key="11">
    <source>
        <dbReference type="ARBA" id="ARBA00023004"/>
    </source>
</evidence>
<dbReference type="OrthoDB" id="9786826at2"/>
<comment type="cofactor">
    <cofactor evidence="16 17">
        <name>[4Fe-4S] cluster</name>
        <dbReference type="ChEBI" id="CHEBI:49883"/>
    </cofactor>
    <text evidence="16 17">Binds 1 [4Fe-4S] cluster. The cluster is coordinated with 3 cysteines and an exchangeable S-adenosyl-L-methionine.</text>
</comment>
<keyword evidence="12 16" id="KW-0411">Iron-sulfur</keyword>
<dbReference type="SUPFAM" id="SSF102114">
    <property type="entry name" value="Radical SAM enzymes"/>
    <property type="match status" value="1"/>
</dbReference>
<keyword evidence="9 16" id="KW-0479">Metal-binding</keyword>
<evidence type="ECO:0000256" key="16">
    <source>
        <dbReference type="HAMAP-Rule" id="MF_01694"/>
    </source>
</evidence>
<dbReference type="Gene3D" id="3.20.20.70">
    <property type="entry name" value="Aldolase class I"/>
    <property type="match status" value="1"/>
</dbReference>
<dbReference type="UniPathway" id="UPA00078">
    <property type="reaction ID" value="UER00162"/>
</dbReference>
<keyword evidence="8 16" id="KW-0001">2Fe-2S</keyword>
<evidence type="ECO:0000256" key="12">
    <source>
        <dbReference type="ARBA" id="ARBA00023014"/>
    </source>
</evidence>
<dbReference type="GO" id="GO:0051539">
    <property type="term" value="F:4 iron, 4 sulfur cluster binding"/>
    <property type="evidence" value="ECO:0007669"/>
    <property type="project" value="UniProtKB-KW"/>
</dbReference>
<feature type="binding site" evidence="16 17">
    <location>
        <position position="75"/>
    </location>
    <ligand>
        <name>[4Fe-4S] cluster</name>
        <dbReference type="ChEBI" id="CHEBI:49883"/>
        <note>4Fe-4S-S-AdoMet</note>
    </ligand>
</feature>
<name>A0A428MTZ8_9BACI</name>
<dbReference type="PANTHER" id="PTHR22976:SF2">
    <property type="entry name" value="BIOTIN SYNTHASE, MITOCHONDRIAL"/>
    <property type="match status" value="1"/>
</dbReference>
<comment type="function">
    <text evidence="14 16">Catalyzes the conversion of dethiobiotin (DTB) to biotin by the insertion of a sulfur atom into dethiobiotin via a radical-based mechanism.</text>
</comment>
<dbReference type="SMART" id="SM00876">
    <property type="entry name" value="BATS"/>
    <property type="match status" value="1"/>
</dbReference>
<dbReference type="EC" id="2.8.1.6" evidence="4 16"/>